<feature type="transmembrane region" description="Helical" evidence="6">
    <location>
        <begin position="485"/>
        <end position="511"/>
    </location>
</feature>
<keyword evidence="3 6" id="KW-0812">Transmembrane</keyword>
<keyword evidence="2" id="KW-0813">Transport</keyword>
<evidence type="ECO:0000313" key="9">
    <source>
        <dbReference type="Proteomes" id="UP000175989"/>
    </source>
</evidence>
<evidence type="ECO:0000256" key="6">
    <source>
        <dbReference type="SAM" id="Phobius"/>
    </source>
</evidence>
<evidence type="ECO:0000256" key="2">
    <source>
        <dbReference type="ARBA" id="ARBA00022448"/>
    </source>
</evidence>
<dbReference type="RefSeq" id="WP_070247263.1">
    <property type="nucleotide sequence ID" value="NZ_LROM01000066.1"/>
</dbReference>
<feature type="transmembrane region" description="Helical" evidence="6">
    <location>
        <begin position="22"/>
        <end position="43"/>
    </location>
</feature>
<sequence length="512" mass="54586">MLTVLAYSMVVVFMFLIMTKRLPALVALILVPVLFGVIGGFAPELGPMMLAGIKQLAPTGVMLMFAILYFGIMIDAGLFDPVVKLILKLVKGDPLKIVVGTAALTMIVSLDGDGATTYMITVSAMLPLYQRLGMSRLVMACVIMLAGGVFNILPWGGPTARAASALGVDVGHIFVPMIPAMIVGVCWVLFVAYVLGRKERKRLGVVDLLPLKSKAAKAAKVAKEEQDAAPVPQKAYAGFEQPRQANAAMGGYTPSNGDMQFGHSDGARFVARRSGGDRKVIHMNCPPEVENCDDIKVGDPKTARPKLIWVNFLLTLGLMVMLVLAVLPLPVLFMIAFAVAIMINYPNMEEQKERIAAHAGNVLPVVSLIFAAGIFVGILQGTKMVDAIAASVIYAIPEWMGPHLAIVTGLLSIPFTFFISNDAFYFGIVPILAKAAAVYGITGAEIGRASIIGQPVHLLSPLVASTYLLVGMAKIEFGDHQRYTLLWAISASLVMLVAALVCGVIPFMGVAS</sequence>
<keyword evidence="5 6" id="KW-0472">Membrane</keyword>
<dbReference type="InterPro" id="IPR004680">
    <property type="entry name" value="Cit_transptr-like_dom"/>
</dbReference>
<feature type="transmembrane region" description="Helical" evidence="6">
    <location>
        <begin position="424"/>
        <end position="444"/>
    </location>
</feature>
<feature type="transmembrane region" description="Helical" evidence="6">
    <location>
        <begin position="173"/>
        <end position="195"/>
    </location>
</feature>
<feature type="transmembrane region" description="Helical" evidence="6">
    <location>
        <begin position="456"/>
        <end position="473"/>
    </location>
</feature>
<dbReference type="EMBL" id="LROM01000066">
    <property type="protein sequence ID" value="OFA05444.1"/>
    <property type="molecule type" value="Genomic_DNA"/>
</dbReference>
<feature type="transmembrane region" description="Helical" evidence="6">
    <location>
        <begin position="55"/>
        <end position="74"/>
    </location>
</feature>
<keyword evidence="4 6" id="KW-1133">Transmembrane helix</keyword>
<dbReference type="GO" id="GO:0015137">
    <property type="term" value="F:citrate transmembrane transporter activity"/>
    <property type="evidence" value="ECO:0007669"/>
    <property type="project" value="InterPro"/>
</dbReference>
<dbReference type="NCBIfam" id="TIGR00784">
    <property type="entry name" value="citMHS"/>
    <property type="match status" value="2"/>
</dbReference>
<dbReference type="Proteomes" id="UP000175989">
    <property type="component" value="Unassembled WGS sequence"/>
</dbReference>
<dbReference type="AlphaFoldDB" id="A0A1E7WZW2"/>
<reference evidence="9" key="1">
    <citation type="journal article" date="2016" name="Front. Microbiol.">
        <title>Molecular Keys to the Janthinobacterium and Duganella spp. Interaction with the Plant Pathogen Fusarium graminearum.</title>
        <authorList>
            <person name="Haack F.S."/>
            <person name="Poehlein A."/>
            <person name="Kroger C."/>
            <person name="Voigt C.A."/>
            <person name="Piepenbring M."/>
            <person name="Bode H.B."/>
            <person name="Daniel R."/>
            <person name="Schafer W."/>
            <person name="Streit W.R."/>
        </authorList>
    </citation>
    <scope>NUCLEOTIDE SEQUENCE [LARGE SCALE GENOMIC DNA]</scope>
    <source>
        <strain evidence="9">T54</strain>
    </source>
</reference>
<evidence type="ECO:0000256" key="5">
    <source>
        <dbReference type="ARBA" id="ARBA00023136"/>
    </source>
</evidence>
<comment type="subcellular location">
    <subcellularLocation>
        <location evidence="1">Membrane</location>
        <topology evidence="1">Multi-pass membrane protein</topology>
    </subcellularLocation>
</comment>
<comment type="caution">
    <text evidence="8">The sequence shown here is derived from an EMBL/GenBank/DDBJ whole genome shotgun (WGS) entry which is preliminary data.</text>
</comment>
<dbReference type="OrthoDB" id="5329450at2"/>
<evidence type="ECO:0000256" key="4">
    <source>
        <dbReference type="ARBA" id="ARBA00022989"/>
    </source>
</evidence>
<gene>
    <name evidence="8" type="primary">citN</name>
    <name evidence="8" type="ORF">DUPY_15580</name>
</gene>
<evidence type="ECO:0000259" key="7">
    <source>
        <dbReference type="Pfam" id="PF03600"/>
    </source>
</evidence>
<feature type="transmembrane region" description="Helical" evidence="6">
    <location>
        <begin position="94"/>
        <end position="112"/>
    </location>
</feature>
<name>A0A1E7WZW2_9BURK</name>
<evidence type="ECO:0000313" key="8">
    <source>
        <dbReference type="EMBL" id="OFA05444.1"/>
    </source>
</evidence>
<organism evidence="8 9">
    <name type="scientific">Duganella phyllosphaerae</name>
    <dbReference type="NCBI Taxonomy" id="762836"/>
    <lineage>
        <taxon>Bacteria</taxon>
        <taxon>Pseudomonadati</taxon>
        <taxon>Pseudomonadota</taxon>
        <taxon>Betaproteobacteria</taxon>
        <taxon>Burkholderiales</taxon>
        <taxon>Oxalobacteraceae</taxon>
        <taxon>Telluria group</taxon>
        <taxon>Duganella</taxon>
    </lineage>
</organism>
<feature type="transmembrane region" description="Helical" evidence="6">
    <location>
        <begin position="310"/>
        <end position="343"/>
    </location>
</feature>
<proteinExistence type="predicted"/>
<dbReference type="PATRIC" id="fig|762836.4.peg.1627"/>
<accession>A0A1E7WZW2</accession>
<keyword evidence="9" id="KW-1185">Reference proteome</keyword>
<evidence type="ECO:0000256" key="1">
    <source>
        <dbReference type="ARBA" id="ARBA00004141"/>
    </source>
</evidence>
<protein>
    <submittedName>
        <fullName evidence="8">Citrate transporter</fullName>
    </submittedName>
</protein>
<evidence type="ECO:0000256" key="3">
    <source>
        <dbReference type="ARBA" id="ARBA00022692"/>
    </source>
</evidence>
<dbReference type="Pfam" id="PF03600">
    <property type="entry name" value="CitMHS"/>
    <property type="match status" value="1"/>
</dbReference>
<feature type="transmembrane region" description="Helical" evidence="6">
    <location>
        <begin position="399"/>
        <end position="418"/>
    </location>
</feature>
<feature type="transmembrane region" description="Helical" evidence="6">
    <location>
        <begin position="133"/>
        <end position="153"/>
    </location>
</feature>
<dbReference type="InterPro" id="IPR014738">
    <property type="entry name" value="Citrate_transporter"/>
</dbReference>
<dbReference type="GO" id="GO:0016020">
    <property type="term" value="C:membrane"/>
    <property type="evidence" value="ECO:0007669"/>
    <property type="project" value="UniProtKB-SubCell"/>
</dbReference>
<feature type="domain" description="Citrate transporter-like" evidence="7">
    <location>
        <begin position="14"/>
        <end position="453"/>
    </location>
</feature>
<feature type="transmembrane region" description="Helical" evidence="6">
    <location>
        <begin position="355"/>
        <end position="379"/>
    </location>
</feature>